<protein>
    <recommendedName>
        <fullName evidence="7">Translocation and assembly module TamB C-terminal domain-containing protein</fullName>
    </recommendedName>
</protein>
<dbReference type="InterPro" id="IPR052894">
    <property type="entry name" value="AsmA-related"/>
</dbReference>
<evidence type="ECO:0000256" key="5">
    <source>
        <dbReference type="SAM" id="MobiDB-lite"/>
    </source>
</evidence>
<gene>
    <name evidence="8" type="ORF">GCM10007424_03930</name>
</gene>
<feature type="domain" description="Translocation and assembly module TamB C-terminal" evidence="7">
    <location>
        <begin position="1189"/>
        <end position="1632"/>
    </location>
</feature>
<feature type="domain" description="Translocation and assembly module TamB C-terminal" evidence="7">
    <location>
        <begin position="1088"/>
        <end position="1182"/>
    </location>
</feature>
<dbReference type="PANTHER" id="PTHR30441:SF8">
    <property type="entry name" value="DUF748 DOMAIN-CONTAINING PROTEIN"/>
    <property type="match status" value="1"/>
</dbReference>
<evidence type="ECO:0000313" key="8">
    <source>
        <dbReference type="EMBL" id="GGB67150.1"/>
    </source>
</evidence>
<dbReference type="RefSeq" id="WP_188619544.1">
    <property type="nucleotide sequence ID" value="NZ_BMJE01000001.1"/>
</dbReference>
<name>A0ABQ1JEV6_9FLAO</name>
<sequence length="1706" mass="190649">MNTKVKKYSKKVLKILLWIIGSIIALFLLIVLLLQIPYIQNKVKDKAVTYLEEKIGTEVEIDRIEIGLPKKVIVEGIYFEDQQGDTLLSGKKIAVDISLFKLLDNTVELNKVELEGIVANVERGKDSVFNFDYIIKAFDSGKPKDTTAAPTTFSLGKVELNNIRVTYNDAITKNDLKANLTHFDTKIKEFDLENMSFSAPEINLDGLKLVFEQGMVDEIAKTTQKAAEEVSKRPDLKLELGDINLTNIEVGYDNAGTHLDTKIKFEKLLTEVNTVDLKKQLIDLEKLEFKGVDGQLTLGEFEKQIKNKLPEEDPEASSAQWKFKLQETDIADVNFKFNDENAAPVKKGIDYKHLNIQNFNLQAKELSYATDTISGEINNLSVKELGSDLTVTKLQTNFYYGQQTAKLENLYIETPETLIKDKIVVSYPSIESLKENIGELAVDVKLKQSKISFKDVLLFVPDLADTNPFKSNPNATVYIDSNIKGKVSDLRINSLSISGISNTTVAARGRIKGLPDVKTAYFDLEIPKLKTTAKDINTFVPENTIPNNIQLPKSLTVYAYFKGTMENFNTDVGLTSSFGNAKITALLDQSRKGNEKYDADVEIDKFDVGALLKNDSIGTVSLNATVKGTGLDPKTANATLKGKLIEAEYNSYVYNNLNIDGSINNGSFEATANMTDPNLEFDLVASGGFKDKYPTGKIKLNVDIADLNELNLHAGPLKLRGNVDADIADSNPDNLNGTVKFYDFWFANAEEQFGLDTIKIEAESTAEKNSIILKSQIVDAYTKGKYNVSELGTALSNTIAKYYNTDTLAKRKTTSPQKIKFLVKVKNDPVLTKLLPNLKRIEPIQIIGKYDSEHDSLNINGVIPRISYGSNTLSSGVINIKNDSSALAYEVRVGSIENEQFQIRNTALTGKLKDNILTYELEIIGRKEEEQEQQYLIAGEMRANNGNNEIELYPKGLTLNYEPWDVAKDNLIRLGKNGFYANNFKMSNENGSSISLQSESETANAPLDVKLQDFKIETITNIIQKEELKIKGTIDGEANIRNLAKEPIFTSDINISDLAISKDTVGNVAIKVDNNIADTFTADVKITGKGNDVQLDGTYNTNESSFNLNMNMNKLNMNSVQAFSMGNLTDGEGYLSGNFKLTGNVQAPKVNGDLKFNDVAFRVVPFNAYYQNIDDAITFNNKGVRFNNFTIEDKDNNILTVNGDVATTNFQEFGFGLQVDAQNFKVVNSTAQDNDLYYGNLIIDTNLNIKGTLESPVIDGDLRINEDTKFTVVLPQQDPSIADREGIVEFIDQDNMQLKQKLQMEQDFNQSDLKGMDVSVSIKIVEEAELNLVIDKGNGDFLRLKGEADLNGGIDPSGKTSLTGRYEFTDGAYEMTFNFIKRKFDIQEGSYILWTGEPTKANINITAVYETEAAPIDLLDGQLNASQSERNMYKQRLPFETQLKMEGELLEPELSFDVVLPEGNYNVAARVVNDSRAKLEELRQQPSEMNKQVFALLLLNRFIGENPFASEAGVSGETIARESVSKILSQQLNRLASDVVSGVELNFDLESTEDYTTGQRENRTDLNVGVSKRLLNDRLKVTVGSTFNLEGPQQTNEEANNIAGDVSVDYELTKDGRYMVRAYRKNEYQVALQGQVVETGVAFIITMDYDKFRELFHTTKEEKEMKERERAKKKREKEKAKQKEQEEKNKKEDTNDLPPNTEQNEE</sequence>
<accession>A0ABQ1JEV6</accession>
<dbReference type="InterPro" id="IPR008023">
    <property type="entry name" value="DUF748"/>
</dbReference>
<organism evidence="8 9">
    <name type="scientific">Flavobacterium suaedae</name>
    <dbReference type="NCBI Taxonomy" id="1767027"/>
    <lineage>
        <taxon>Bacteria</taxon>
        <taxon>Pseudomonadati</taxon>
        <taxon>Bacteroidota</taxon>
        <taxon>Flavobacteriia</taxon>
        <taxon>Flavobacteriales</taxon>
        <taxon>Flavobacteriaceae</taxon>
        <taxon>Flavobacterium</taxon>
    </lineage>
</organism>
<dbReference type="PANTHER" id="PTHR30441">
    <property type="entry name" value="DUF748 DOMAIN-CONTAINING PROTEIN"/>
    <property type="match status" value="1"/>
</dbReference>
<evidence type="ECO:0000256" key="3">
    <source>
        <dbReference type="ARBA" id="ARBA00022989"/>
    </source>
</evidence>
<keyword evidence="2 6" id="KW-0812">Transmembrane</keyword>
<dbReference type="InterPro" id="IPR007452">
    <property type="entry name" value="TamB_C"/>
</dbReference>
<evidence type="ECO:0000256" key="6">
    <source>
        <dbReference type="SAM" id="Phobius"/>
    </source>
</evidence>
<feature type="compositionally biased region" description="Basic and acidic residues" evidence="5">
    <location>
        <begin position="1659"/>
        <end position="1670"/>
    </location>
</feature>
<feature type="compositionally biased region" description="Basic and acidic residues" evidence="5">
    <location>
        <begin position="1677"/>
        <end position="1694"/>
    </location>
</feature>
<feature type="transmembrane region" description="Helical" evidence="6">
    <location>
        <begin position="12"/>
        <end position="34"/>
    </location>
</feature>
<comment type="caution">
    <text evidence="8">The sequence shown here is derived from an EMBL/GenBank/DDBJ whole genome shotgun (WGS) entry which is preliminary data.</text>
</comment>
<evidence type="ECO:0000256" key="1">
    <source>
        <dbReference type="ARBA" id="ARBA00004167"/>
    </source>
</evidence>
<comment type="subcellular location">
    <subcellularLocation>
        <location evidence="1">Membrane</location>
        <topology evidence="1">Single-pass membrane protein</topology>
    </subcellularLocation>
</comment>
<feature type="compositionally biased region" description="Polar residues" evidence="5">
    <location>
        <begin position="1697"/>
        <end position="1706"/>
    </location>
</feature>
<keyword evidence="9" id="KW-1185">Reference proteome</keyword>
<evidence type="ECO:0000313" key="9">
    <source>
        <dbReference type="Proteomes" id="UP000615760"/>
    </source>
</evidence>
<evidence type="ECO:0000256" key="4">
    <source>
        <dbReference type="ARBA" id="ARBA00023136"/>
    </source>
</evidence>
<keyword evidence="4 6" id="KW-0472">Membrane</keyword>
<feature type="region of interest" description="Disordered" evidence="5">
    <location>
        <begin position="1659"/>
        <end position="1706"/>
    </location>
</feature>
<dbReference type="Proteomes" id="UP000615760">
    <property type="component" value="Unassembled WGS sequence"/>
</dbReference>
<reference evidence="9" key="1">
    <citation type="journal article" date="2019" name="Int. J. Syst. Evol. Microbiol.">
        <title>The Global Catalogue of Microorganisms (GCM) 10K type strain sequencing project: providing services to taxonomists for standard genome sequencing and annotation.</title>
        <authorList>
            <consortium name="The Broad Institute Genomics Platform"/>
            <consortium name="The Broad Institute Genome Sequencing Center for Infectious Disease"/>
            <person name="Wu L."/>
            <person name="Ma J."/>
        </authorList>
    </citation>
    <scope>NUCLEOTIDE SEQUENCE [LARGE SCALE GENOMIC DNA]</scope>
    <source>
        <strain evidence="9">CGMCC 1.15461</strain>
    </source>
</reference>
<evidence type="ECO:0000259" key="7">
    <source>
        <dbReference type="Pfam" id="PF04357"/>
    </source>
</evidence>
<evidence type="ECO:0000256" key="2">
    <source>
        <dbReference type="ARBA" id="ARBA00022692"/>
    </source>
</evidence>
<dbReference type="Pfam" id="PF04357">
    <property type="entry name" value="TamB"/>
    <property type="match status" value="2"/>
</dbReference>
<keyword evidence="3 6" id="KW-1133">Transmembrane helix</keyword>
<dbReference type="Pfam" id="PF05359">
    <property type="entry name" value="DUF748"/>
    <property type="match status" value="1"/>
</dbReference>
<proteinExistence type="predicted"/>
<dbReference type="EMBL" id="BMJE01000001">
    <property type="protein sequence ID" value="GGB67150.1"/>
    <property type="molecule type" value="Genomic_DNA"/>
</dbReference>